<accession>A0A4Q9GZV7</accession>
<dbReference type="AlphaFoldDB" id="A0A4Q9GZV7"/>
<comment type="caution">
    <text evidence="1">The sequence shown here is derived from an EMBL/GenBank/DDBJ whole genome shotgun (WGS) entry which is preliminary data.</text>
</comment>
<dbReference type="Proteomes" id="UP000292120">
    <property type="component" value="Unassembled WGS sequence"/>
</dbReference>
<dbReference type="OrthoDB" id="8901448at2"/>
<protein>
    <submittedName>
        <fullName evidence="1">Uncharacterized protein</fullName>
    </submittedName>
</protein>
<organism evidence="1 2">
    <name type="scientific">Aquabacterium lacunae</name>
    <dbReference type="NCBI Taxonomy" id="2528630"/>
    <lineage>
        <taxon>Bacteria</taxon>
        <taxon>Pseudomonadati</taxon>
        <taxon>Pseudomonadota</taxon>
        <taxon>Betaproteobacteria</taxon>
        <taxon>Burkholderiales</taxon>
        <taxon>Aquabacterium</taxon>
    </lineage>
</organism>
<reference evidence="1 2" key="1">
    <citation type="submission" date="2019-02" db="EMBL/GenBank/DDBJ databases">
        <title>Aquabacterium sp. strain KMB7.</title>
        <authorList>
            <person name="Chen W.-M."/>
        </authorList>
    </citation>
    <scope>NUCLEOTIDE SEQUENCE [LARGE SCALE GENOMIC DNA]</scope>
    <source>
        <strain evidence="1 2">KMB7</strain>
    </source>
</reference>
<proteinExistence type="predicted"/>
<evidence type="ECO:0000313" key="2">
    <source>
        <dbReference type="Proteomes" id="UP000292120"/>
    </source>
</evidence>
<evidence type="ECO:0000313" key="1">
    <source>
        <dbReference type="EMBL" id="TBO32559.1"/>
    </source>
</evidence>
<gene>
    <name evidence="1" type="ORF">EYS42_05050</name>
</gene>
<sequence>MQEAVTDTTESATSVDALVGWVLPGQHGAPAEALGRIRFICEHTPDLFQAVWIVLATHQGVAREKLAAALRQLRPEFATFSVDDIQGLLNSIWHGGQPGFEAVMRARQRGKKLASPNCSKLPWNQ</sequence>
<keyword evidence="2" id="KW-1185">Reference proteome</keyword>
<dbReference type="RefSeq" id="WP_130966771.1">
    <property type="nucleotide sequence ID" value="NZ_SIXI01000002.1"/>
</dbReference>
<name>A0A4Q9GZV7_9BURK</name>
<dbReference type="EMBL" id="SIXI01000002">
    <property type="protein sequence ID" value="TBO32559.1"/>
    <property type="molecule type" value="Genomic_DNA"/>
</dbReference>